<evidence type="ECO:0000256" key="1">
    <source>
        <dbReference type="SAM" id="MobiDB-lite"/>
    </source>
</evidence>
<dbReference type="AlphaFoldDB" id="A0A540WLT6"/>
<comment type="caution">
    <text evidence="4">The sequence shown here is derived from an EMBL/GenBank/DDBJ whole genome shotgun (WGS) entry which is preliminary data.</text>
</comment>
<dbReference type="EMBL" id="VIFM01000290">
    <property type="protein sequence ID" value="TQF10000.1"/>
    <property type="molecule type" value="Genomic_DNA"/>
</dbReference>
<protein>
    <submittedName>
        <fullName evidence="4">AMIN domain-containing protein</fullName>
    </submittedName>
</protein>
<accession>A0A540WLT6</accession>
<proteinExistence type="predicted"/>
<feature type="domain" description="AMIN" evidence="3">
    <location>
        <begin position="364"/>
        <end position="452"/>
    </location>
</feature>
<feature type="compositionally biased region" description="Basic and acidic residues" evidence="1">
    <location>
        <begin position="309"/>
        <end position="329"/>
    </location>
</feature>
<dbReference type="RefSeq" id="WP_141648188.1">
    <property type="nucleotide sequence ID" value="NZ_VIFM01000290.1"/>
</dbReference>
<dbReference type="Proteomes" id="UP000315369">
    <property type="component" value="Unassembled WGS sequence"/>
</dbReference>
<evidence type="ECO:0000313" key="4">
    <source>
        <dbReference type="EMBL" id="TQF10000.1"/>
    </source>
</evidence>
<evidence type="ECO:0000256" key="2">
    <source>
        <dbReference type="SAM" id="SignalP"/>
    </source>
</evidence>
<feature type="compositionally biased region" description="Basic and acidic residues" evidence="1">
    <location>
        <begin position="265"/>
        <end position="299"/>
    </location>
</feature>
<feature type="region of interest" description="Disordered" evidence="1">
    <location>
        <begin position="161"/>
        <end position="355"/>
    </location>
</feature>
<feature type="signal peptide" evidence="2">
    <location>
        <begin position="1"/>
        <end position="20"/>
    </location>
</feature>
<dbReference type="OrthoDB" id="5526479at2"/>
<evidence type="ECO:0000313" key="5">
    <source>
        <dbReference type="Proteomes" id="UP000315369"/>
    </source>
</evidence>
<keyword evidence="2" id="KW-0732">Signal</keyword>
<reference evidence="4 5" key="1">
    <citation type="submission" date="2019-06" db="EMBL/GenBank/DDBJ databases">
        <authorList>
            <person name="Livingstone P."/>
            <person name="Whitworth D."/>
        </authorList>
    </citation>
    <scope>NUCLEOTIDE SEQUENCE [LARGE SCALE GENOMIC DNA]</scope>
    <source>
        <strain evidence="4 5">AM401</strain>
    </source>
</reference>
<feature type="compositionally biased region" description="Low complexity" evidence="1">
    <location>
        <begin position="343"/>
        <end position="352"/>
    </location>
</feature>
<dbReference type="InterPro" id="IPR021731">
    <property type="entry name" value="AMIN_dom"/>
</dbReference>
<sequence length="461" mass="49538">MKASAVWLLGVVLVPFWALAQAPANLNTITGVQVNGGTVTITGSKKANFTTFTMTDPPRLVIDIAEAVFSGVPEETQVGNGTVTGIRTASYGSDDSAIARVLIGFEREVETDIQATDTQLVVKVVGGGGQAVAQAPTTQPEPAAAQPTTDGTAAKAAAAAETERQAQEKAAAEATARAEADRQAQEKAAAEASARAKQDADAERQRQQEAEARATSQREDEQRAAQAAADERKRQEEEARASAQAAADERKRQEEEARASAQAAADERRASSESAAEEKKRQKEEARAAAKAAAEEKQAAAKAAADEAVEARRQREEEARAERERRQQERVASATPRPRREVASGSDSSAEVSSRRKTMTLVGFQQQPGVSRVFIRTNEPARYTVSEQGNAVVLELENSRIDLNNNTHPLDTSFFNSPVTRVEADANGRDVRVTIQLRQQAPVQARQDGNVISLDFQRTAR</sequence>
<evidence type="ECO:0000259" key="3">
    <source>
        <dbReference type="Pfam" id="PF11741"/>
    </source>
</evidence>
<feature type="compositionally biased region" description="Basic and acidic residues" evidence="1">
    <location>
        <begin position="247"/>
        <end position="258"/>
    </location>
</feature>
<feature type="compositionally biased region" description="Basic and acidic residues" evidence="1">
    <location>
        <begin position="161"/>
        <end position="240"/>
    </location>
</feature>
<name>A0A540WLT6_9BACT</name>
<feature type="domain" description="AMIN" evidence="3">
    <location>
        <begin position="35"/>
        <end position="123"/>
    </location>
</feature>
<gene>
    <name evidence="4" type="ORF">FJV41_41670</name>
</gene>
<dbReference type="Pfam" id="PF11741">
    <property type="entry name" value="AMIN"/>
    <property type="match status" value="2"/>
</dbReference>
<feature type="chain" id="PRO_5022209750" evidence="2">
    <location>
        <begin position="21"/>
        <end position="461"/>
    </location>
</feature>
<dbReference type="Gene3D" id="2.60.40.3500">
    <property type="match status" value="1"/>
</dbReference>
<dbReference type="Gene3D" id="2.60.40.3470">
    <property type="match status" value="1"/>
</dbReference>
<organism evidence="4 5">
    <name type="scientific">Myxococcus llanfairpwllgwyngyllgogerychwyrndrobwllllantysiliogogogochensis</name>
    <dbReference type="NCBI Taxonomy" id="2590453"/>
    <lineage>
        <taxon>Bacteria</taxon>
        <taxon>Pseudomonadati</taxon>
        <taxon>Myxococcota</taxon>
        <taxon>Myxococcia</taxon>
        <taxon>Myxococcales</taxon>
        <taxon>Cystobacterineae</taxon>
        <taxon>Myxococcaceae</taxon>
        <taxon>Myxococcus</taxon>
    </lineage>
</organism>
<feature type="region of interest" description="Disordered" evidence="1">
    <location>
        <begin position="132"/>
        <end position="151"/>
    </location>
</feature>
<keyword evidence="5" id="KW-1185">Reference proteome</keyword>